<evidence type="ECO:0000256" key="1">
    <source>
        <dbReference type="SAM" id="MobiDB-lite"/>
    </source>
</evidence>
<proteinExistence type="predicted"/>
<sequence>MPFQSPRRLPDLNSPSGSVFEREEETVACPPARGDSTRAPPSPAPSPCQAHELLPASTVPPAPGRQLPRRPPLHQSPTSAPGRGHARLPPAPARPPPGARQQAEEAPAGEGVRGRVGTRTHQVQGRMLSCNIFEVTEKRLRGTAGWALSCAQMKRIAGMVPATHQLEGACTNLFPIILLQCHVS</sequence>
<reference evidence="3" key="3">
    <citation type="submission" date="2025-08" db="UniProtKB">
        <authorList>
            <consortium name="RefSeq"/>
        </authorList>
    </citation>
    <scope>IDENTIFICATION</scope>
    <source>
        <strain evidence="3">17A/GY</strain>
        <tissue evidence="3">Liver</tissue>
    </source>
</reference>
<dbReference type="RefSeq" id="XP_035298339.1">
    <property type="nucleotide sequence ID" value="XM_035442448.1"/>
</dbReference>
<evidence type="ECO:0000313" key="2">
    <source>
        <dbReference type="Proteomes" id="UP001108280"/>
    </source>
</evidence>
<evidence type="ECO:0000313" key="3">
    <source>
        <dbReference type="RefSeq" id="XP_035298339.1"/>
    </source>
</evidence>
<dbReference type="Proteomes" id="UP001108280">
    <property type="component" value="Chromosome 3"/>
</dbReference>
<organism evidence="2 3">
    <name type="scientific">Cricetulus griseus</name>
    <name type="common">Chinese hamster</name>
    <name type="synonym">Cricetulus barabensis griseus</name>
    <dbReference type="NCBI Taxonomy" id="10029"/>
    <lineage>
        <taxon>Eukaryota</taxon>
        <taxon>Metazoa</taxon>
        <taxon>Chordata</taxon>
        <taxon>Craniata</taxon>
        <taxon>Vertebrata</taxon>
        <taxon>Euteleostomi</taxon>
        <taxon>Mammalia</taxon>
        <taxon>Eutheria</taxon>
        <taxon>Euarchontoglires</taxon>
        <taxon>Glires</taxon>
        <taxon>Rodentia</taxon>
        <taxon>Myomorpha</taxon>
        <taxon>Muroidea</taxon>
        <taxon>Cricetidae</taxon>
        <taxon>Cricetinae</taxon>
        <taxon>Cricetulus</taxon>
    </lineage>
</organism>
<accession>A0A9J7K3N6</accession>
<dbReference type="GeneID" id="113834922"/>
<protein>
    <submittedName>
        <fullName evidence="3">Vegetative cell wall protein gp1-like</fullName>
    </submittedName>
</protein>
<keyword evidence="2" id="KW-1185">Reference proteome</keyword>
<feature type="compositionally biased region" description="Pro residues" evidence="1">
    <location>
        <begin position="89"/>
        <end position="98"/>
    </location>
</feature>
<feature type="region of interest" description="Disordered" evidence="1">
    <location>
        <begin position="1"/>
        <end position="115"/>
    </location>
</feature>
<dbReference type="KEGG" id="cge:113834922"/>
<reference evidence="2" key="1">
    <citation type="journal article" date="2018" name="Biotechnol. Bioeng.">
        <title>A reference genome of the Chinese hamster based on a hybrid assembly strategy.</title>
        <authorList>
            <person name="Rupp O."/>
            <person name="MacDonald M.L."/>
            <person name="Li S."/>
            <person name="Dhiman H."/>
            <person name="Polson S."/>
            <person name="Griep S."/>
            <person name="Heffner K."/>
            <person name="Hernandez I."/>
            <person name="Brinkrolf K."/>
            <person name="Jadhav V."/>
            <person name="Samoudi M."/>
            <person name="Hao H."/>
            <person name="Kingham B."/>
            <person name="Goesmann A."/>
            <person name="Betenbaugh M.J."/>
            <person name="Lewis N.E."/>
            <person name="Borth N."/>
            <person name="Lee K.H."/>
        </authorList>
    </citation>
    <scope>NUCLEOTIDE SEQUENCE [LARGE SCALE GENOMIC DNA]</scope>
    <source>
        <strain evidence="2">17A/GY</strain>
    </source>
</reference>
<gene>
    <name evidence="3" type="primary">LOC113834922</name>
</gene>
<dbReference type="AlphaFoldDB" id="A0A9J7K3N6"/>
<name>A0A9J7K3N6_CRIGR</name>
<reference evidence="2" key="2">
    <citation type="journal article" date="2020" name="Biotechnol. Bioeng.">
        <title>Chromosome-scale scaffolds for the Chinese hamster reference genome assembly to facilitate the study of the CHO epigenome.</title>
        <authorList>
            <person name="Hilliard W."/>
            <person name="MacDonald M."/>
            <person name="Lee K.H."/>
        </authorList>
    </citation>
    <scope>NUCLEOTIDE SEQUENCE [LARGE SCALE GENOMIC DNA]</scope>
    <source>
        <strain evidence="2">17A/GY</strain>
    </source>
</reference>